<proteinExistence type="inferred from homology"/>
<evidence type="ECO:0000256" key="4">
    <source>
        <dbReference type="ARBA" id="ARBA00022448"/>
    </source>
</evidence>
<evidence type="ECO:0000259" key="11">
    <source>
        <dbReference type="Pfam" id="PF06419"/>
    </source>
</evidence>
<dbReference type="GO" id="GO:0015031">
    <property type="term" value="P:protein transport"/>
    <property type="evidence" value="ECO:0007669"/>
    <property type="project" value="UniProtKB-KW"/>
</dbReference>
<dbReference type="InterPro" id="IPR010490">
    <property type="entry name" value="COG6"/>
</dbReference>
<evidence type="ECO:0000256" key="1">
    <source>
        <dbReference type="ARBA" id="ARBA00004395"/>
    </source>
</evidence>
<dbReference type="AlphaFoldDB" id="A0A1E4TDN1"/>
<evidence type="ECO:0000256" key="6">
    <source>
        <dbReference type="ARBA" id="ARBA00023034"/>
    </source>
</evidence>
<dbReference type="GO" id="GO:0017119">
    <property type="term" value="C:Golgi transport complex"/>
    <property type="evidence" value="ECO:0007669"/>
    <property type="project" value="UniProtKB-UniRule"/>
</dbReference>
<evidence type="ECO:0000256" key="10">
    <source>
        <dbReference type="RuleBase" id="RU365075"/>
    </source>
</evidence>
<keyword evidence="14" id="KW-1185">Reference proteome</keyword>
<dbReference type="Pfam" id="PF20653">
    <property type="entry name" value="COG6_C"/>
    <property type="match status" value="1"/>
</dbReference>
<evidence type="ECO:0000313" key="14">
    <source>
        <dbReference type="Proteomes" id="UP000095023"/>
    </source>
</evidence>
<keyword evidence="4 10" id="KW-0813">Transport</keyword>
<protein>
    <recommendedName>
        <fullName evidence="3 10">Conserved oligomeric Golgi complex subunit 6</fullName>
        <shortName evidence="10">COG complex subunit 6</shortName>
    </recommendedName>
    <alternativeName>
        <fullName evidence="8 10">Component of oligomeric Golgi complex 6</fullName>
    </alternativeName>
</protein>
<feature type="domain" description="Conserved oligomeric complex COG6 N-terminal" evidence="11">
    <location>
        <begin position="41"/>
        <end position="153"/>
    </location>
</feature>
<dbReference type="Pfam" id="PF06419">
    <property type="entry name" value="COG6_N"/>
    <property type="match status" value="1"/>
</dbReference>
<dbReference type="OrthoDB" id="272987at2759"/>
<gene>
    <name evidence="13" type="ORF">CANCADRAFT_4440</name>
</gene>
<keyword evidence="5 10" id="KW-0653">Protein transport</keyword>
<evidence type="ECO:0000256" key="2">
    <source>
        <dbReference type="ARBA" id="ARBA00011023"/>
    </source>
</evidence>
<evidence type="ECO:0000256" key="7">
    <source>
        <dbReference type="ARBA" id="ARBA00023136"/>
    </source>
</evidence>
<keyword evidence="6 10" id="KW-0333">Golgi apparatus</keyword>
<evidence type="ECO:0000256" key="8">
    <source>
        <dbReference type="ARBA" id="ARBA00031348"/>
    </source>
</evidence>
<dbReference type="GO" id="GO:0000139">
    <property type="term" value="C:Golgi membrane"/>
    <property type="evidence" value="ECO:0007669"/>
    <property type="project" value="UniProtKB-SubCell"/>
</dbReference>
<comment type="function">
    <text evidence="10">Acts as component of the peripheral membrane COG complex that is involved in intra-Golgi protein trafficking. COG is located at the cis-Golgi, and regulates tethering of retrograde intra-Golgi vesicles and possibly a number of other membrane trafficking events.</text>
</comment>
<dbReference type="InterPro" id="IPR048369">
    <property type="entry name" value="COG6_C"/>
</dbReference>
<keyword evidence="7 10" id="KW-0472">Membrane</keyword>
<evidence type="ECO:0000256" key="9">
    <source>
        <dbReference type="ARBA" id="ARBA00043873"/>
    </source>
</evidence>
<organism evidence="13 14">
    <name type="scientific">Tortispora caseinolytica NRRL Y-17796</name>
    <dbReference type="NCBI Taxonomy" id="767744"/>
    <lineage>
        <taxon>Eukaryota</taxon>
        <taxon>Fungi</taxon>
        <taxon>Dikarya</taxon>
        <taxon>Ascomycota</taxon>
        <taxon>Saccharomycotina</taxon>
        <taxon>Trigonopsidomycetes</taxon>
        <taxon>Trigonopsidales</taxon>
        <taxon>Trigonopsidaceae</taxon>
        <taxon>Tortispora</taxon>
    </lineage>
</organism>
<dbReference type="InterPro" id="IPR048368">
    <property type="entry name" value="COG6_N"/>
</dbReference>
<comment type="function">
    <text evidence="9">Acts as a component of the peripheral membrane COG complex that is involved in intra-Golgi protein trafficking. COG is located at the cis-Golgi, and regulates tethering of retrograde intra-Golgi vesicles and possibly a number of other membrane trafficking events.</text>
</comment>
<dbReference type="SMART" id="SM01087">
    <property type="entry name" value="COG6"/>
    <property type="match status" value="1"/>
</dbReference>
<comment type="similarity">
    <text evidence="2 10">Belongs to the COG6 family.</text>
</comment>
<comment type="subcellular location">
    <subcellularLocation>
        <location evidence="1 10">Golgi apparatus membrane</location>
        <topology evidence="1 10">Peripheral membrane protein</topology>
    </subcellularLocation>
</comment>
<feature type="domain" description="Conserved Oligomeric Golgi complex subunit 6 C-terminal" evidence="12">
    <location>
        <begin position="187"/>
        <end position="631"/>
    </location>
</feature>
<dbReference type="PANTHER" id="PTHR21506">
    <property type="entry name" value="COMPONENT OF OLIGOMERIC GOLGI COMPLEX 6"/>
    <property type="match status" value="1"/>
</dbReference>
<dbReference type="PANTHER" id="PTHR21506:SF0">
    <property type="entry name" value="CONSERVED OLIGOMERIC GOLGI COMPLEX SUBUNIT 6"/>
    <property type="match status" value="1"/>
</dbReference>
<dbReference type="GO" id="GO:0006891">
    <property type="term" value="P:intra-Golgi vesicle-mediated transport"/>
    <property type="evidence" value="ECO:0007669"/>
    <property type="project" value="UniProtKB-UniRule"/>
</dbReference>
<comment type="subunit">
    <text evidence="10">Component of the conserved oligomeric Golgi complex.</text>
</comment>
<evidence type="ECO:0000313" key="13">
    <source>
        <dbReference type="EMBL" id="ODV89813.1"/>
    </source>
</evidence>
<evidence type="ECO:0000256" key="3">
    <source>
        <dbReference type="ARBA" id="ARBA00020973"/>
    </source>
</evidence>
<accession>A0A1E4TDN1</accession>
<reference evidence="14" key="1">
    <citation type="submission" date="2016-02" db="EMBL/GenBank/DDBJ databases">
        <title>Comparative genomics of biotechnologically important yeasts.</title>
        <authorList>
            <consortium name="DOE Joint Genome Institute"/>
            <person name="Riley R."/>
            <person name="Haridas S."/>
            <person name="Wolfe K.H."/>
            <person name="Lopes M.R."/>
            <person name="Hittinger C.T."/>
            <person name="Goker M."/>
            <person name="Salamov A."/>
            <person name="Wisecaver J."/>
            <person name="Long T.M."/>
            <person name="Aerts A.L."/>
            <person name="Barry K."/>
            <person name="Choi C."/>
            <person name="Clum A."/>
            <person name="Coughlan A.Y."/>
            <person name="Deshpande S."/>
            <person name="Douglass A.P."/>
            <person name="Hanson S.J."/>
            <person name="Klenk H.-P."/>
            <person name="Labutti K."/>
            <person name="Lapidus A."/>
            <person name="Lindquist E."/>
            <person name="Lipzen A."/>
            <person name="Meier-Kolthoff J.P."/>
            <person name="Ohm R.A."/>
            <person name="Otillar R.P."/>
            <person name="Pangilinan J."/>
            <person name="Peng Y."/>
            <person name="Rokas A."/>
            <person name="Rosa C.A."/>
            <person name="Scheuner C."/>
            <person name="Sibirny A.A."/>
            <person name="Slot J.C."/>
            <person name="Stielow J.B."/>
            <person name="Sun H."/>
            <person name="Kurtzman C.P."/>
            <person name="Blackwell M."/>
            <person name="Jeffries T.W."/>
            <person name="Grigoriev I.V."/>
        </authorList>
    </citation>
    <scope>NUCLEOTIDE SEQUENCE [LARGE SCALE GENOMIC DNA]</scope>
    <source>
        <strain evidence="14">NRRL Y-17796</strain>
    </source>
</reference>
<evidence type="ECO:0000256" key="5">
    <source>
        <dbReference type="ARBA" id="ARBA00022927"/>
    </source>
</evidence>
<name>A0A1E4TDN1_9ASCO</name>
<dbReference type="Proteomes" id="UP000095023">
    <property type="component" value="Unassembled WGS sequence"/>
</dbReference>
<evidence type="ECO:0000259" key="12">
    <source>
        <dbReference type="Pfam" id="PF20653"/>
    </source>
</evidence>
<sequence length="632" mass="70320">MDTTIQEPKLGSGASPVAAATSRVLATSYTDLELRKALKILSTRISANDADTRRNLRANAEQEILDINGKALREFEIVAERIRILGQSIDLINAKLGEIDGEIELAVAVSKPVVEITQRLTSKESELTTQIKVLDAYFRAFTLSDTDISILKATERGLHPDFFATLSKAQEMYNRTESLLTGDDVDAGMNIAQNLSSVIEDSYRRLEDITVVNVLNLFSDSHITADRRLTIRKMLTVLAQRSILLKAALGRVIENRRADISRQFFKAITSSENGNTPIEINAMDPVRYVGDMLAWIYSAAISEAEVIRLIFSEEVTQALRESSAGDYWFNQVFEVDLLKSVQDLADQSLVGALNELRTRVTHVIASCTSATELYEVYSTIGFYIFAITKTFTRTGDSAATIVQALQSLMKETSDKFFATLDSEFNVAKSELSRAPVGKDLLPPDILVQAIDRAAKVMKNYESAPFTKTNSERVEEFKPIYEKLVSPYLDLALNLPLSDNTPGAREVYQANCIECARNTLLQYLFVQDYVTDMDAQLADLQNELIAIQTNLYLDASGLRDLNVAKGDVSDKIQRFLSEIPNAVVDKLSSPRIKQAVVRQATDNFVTEYAEAQSAMQEAESLPFTVDEIRTLML</sequence>
<dbReference type="EMBL" id="KV453843">
    <property type="protein sequence ID" value="ODV89813.1"/>
    <property type="molecule type" value="Genomic_DNA"/>
</dbReference>